<accession>A0ABS9ER55</accession>
<dbReference type="SUPFAM" id="SSF89550">
    <property type="entry name" value="PHP domain-like"/>
    <property type="match status" value="1"/>
</dbReference>
<evidence type="ECO:0000313" key="3">
    <source>
        <dbReference type="Proteomes" id="UP001200430"/>
    </source>
</evidence>
<dbReference type="Pfam" id="PF02811">
    <property type="entry name" value="PHP"/>
    <property type="match status" value="1"/>
</dbReference>
<dbReference type="RefSeq" id="WP_236099722.1">
    <property type="nucleotide sequence ID" value="NZ_JAKGUD010000010.1"/>
</dbReference>
<dbReference type="SMART" id="SM00481">
    <property type="entry name" value="POLIIIAc"/>
    <property type="match status" value="1"/>
</dbReference>
<organism evidence="2 3">
    <name type="scientific">Dethiosulfovibrio marinus</name>
    <dbReference type="NCBI Taxonomy" id="133532"/>
    <lineage>
        <taxon>Bacteria</taxon>
        <taxon>Thermotogati</taxon>
        <taxon>Synergistota</taxon>
        <taxon>Synergistia</taxon>
        <taxon>Synergistales</taxon>
        <taxon>Dethiosulfovibrionaceae</taxon>
        <taxon>Dethiosulfovibrio</taxon>
    </lineage>
</organism>
<sequence length="275" mass="30496">MILVDLHTHSSCSDGTVPPDKLAKLAHRSGISVVSLTDHDTVDGVPVFTRECRRLGVKSLSGVELSADYPTTMHILGYGFDLAFPELVEVLQDLRDHRERRNLEIIDRLRDVGVELTLDDVLSETHGNVVTRPHVAKAMMKKGYASSISECFQRYLKRGMPGYVSRKRLSPEMCISLIKKAGGVACLAHPIQTSQDPVELRSILKELKALGLWGLECISRHHNSEQIFNYMRLASELELHCTAGSDFHGSNRVGVSMGVPVAEDFLPWARLGISL</sequence>
<feature type="domain" description="Polymerase/histidinol phosphatase N-terminal" evidence="1">
    <location>
        <begin position="4"/>
        <end position="69"/>
    </location>
</feature>
<proteinExistence type="predicted"/>
<dbReference type="InterPro" id="IPR052018">
    <property type="entry name" value="PHP_domain"/>
</dbReference>
<dbReference type="InterPro" id="IPR003141">
    <property type="entry name" value="Pol/His_phosphatase_N"/>
</dbReference>
<dbReference type="PANTHER" id="PTHR42924">
    <property type="entry name" value="EXONUCLEASE"/>
    <property type="match status" value="1"/>
</dbReference>
<dbReference type="InterPro" id="IPR004013">
    <property type="entry name" value="PHP_dom"/>
</dbReference>
<dbReference type="Proteomes" id="UP001200430">
    <property type="component" value="Unassembled WGS sequence"/>
</dbReference>
<evidence type="ECO:0000259" key="1">
    <source>
        <dbReference type="SMART" id="SM00481"/>
    </source>
</evidence>
<keyword evidence="3" id="KW-1185">Reference proteome</keyword>
<gene>
    <name evidence="2" type="ORF">L2W38_09250</name>
</gene>
<dbReference type="PANTHER" id="PTHR42924:SF3">
    <property type="entry name" value="POLYMERASE_HISTIDINOL PHOSPHATASE N-TERMINAL DOMAIN-CONTAINING PROTEIN"/>
    <property type="match status" value="1"/>
</dbReference>
<dbReference type="Gene3D" id="3.20.20.140">
    <property type="entry name" value="Metal-dependent hydrolases"/>
    <property type="match status" value="1"/>
</dbReference>
<reference evidence="2 3" key="1">
    <citation type="submission" date="2022-01" db="EMBL/GenBank/DDBJ databases">
        <title>Dethiosulfovibrio faecalis sp. nov., a novel proteolytic, non-sulfur-reducing bacterium isolated from a marine aquaculture solid waste bioreactor.</title>
        <authorList>
            <person name="Grabowski S."/>
            <person name="Apolinario E."/>
            <person name="Schneider N."/>
            <person name="Marshall C.W."/>
            <person name="Sowers K.R."/>
        </authorList>
    </citation>
    <scope>NUCLEOTIDE SEQUENCE [LARGE SCALE GENOMIC DNA]</scope>
    <source>
        <strain evidence="2 3">DSM 12537</strain>
    </source>
</reference>
<name>A0ABS9ER55_9BACT</name>
<dbReference type="Gene3D" id="1.10.150.650">
    <property type="match status" value="1"/>
</dbReference>
<dbReference type="InterPro" id="IPR016195">
    <property type="entry name" value="Pol/histidinol_Pase-like"/>
</dbReference>
<evidence type="ECO:0000313" key="2">
    <source>
        <dbReference type="EMBL" id="MCF4143006.1"/>
    </source>
</evidence>
<dbReference type="CDD" id="cd07438">
    <property type="entry name" value="PHP_HisPPase_AMP"/>
    <property type="match status" value="1"/>
</dbReference>
<protein>
    <submittedName>
        <fullName evidence="2">PHP domain-containing protein</fullName>
    </submittedName>
</protein>
<comment type="caution">
    <text evidence="2">The sequence shown here is derived from an EMBL/GenBank/DDBJ whole genome shotgun (WGS) entry which is preliminary data.</text>
</comment>
<dbReference type="EMBL" id="JAKGUD010000010">
    <property type="protein sequence ID" value="MCF4143006.1"/>
    <property type="molecule type" value="Genomic_DNA"/>
</dbReference>